<evidence type="ECO:0000313" key="5">
    <source>
        <dbReference type="Proteomes" id="UP000095300"/>
    </source>
</evidence>
<dbReference type="SMART" id="SM00033">
    <property type="entry name" value="CH"/>
    <property type="match status" value="2"/>
</dbReference>
<feature type="domain" description="Calponin-homology (CH)" evidence="3">
    <location>
        <begin position="33"/>
        <end position="143"/>
    </location>
</feature>
<feature type="compositionally biased region" description="Basic and acidic residues" evidence="2">
    <location>
        <begin position="8"/>
        <end position="39"/>
    </location>
</feature>
<dbReference type="InterPro" id="IPR044801">
    <property type="entry name" value="Filamin"/>
</dbReference>
<proteinExistence type="predicted"/>
<dbReference type="AlphaFoldDB" id="A0A1I8NW15"/>
<sequence length="288" mass="33439">MGSLPNLHELEQLERKREKRREREMREQLAREASRERERMQHRKNPNVKIDKPTRRCVHDWPTDFCDGTCLCALVENLQTRPLKPAWNRRPANQHHYLENVAIALKSIEADHIKLVNIGNTDIVNGNIKLILGLIWSLIVRYQIERSKFPPRKLMLAWLQAALPECKITNLTTDWNSGVNLAALLDYCKPGLFPHWRSMDPSQSERNCTSAMNLAQSEFGVPKVLEPEYLASPWLDELSCVTYLSHFMKPGGPDYKATTRWVNTQVKDQVQNFTVSYDISKETLLEKH</sequence>
<evidence type="ECO:0000313" key="4">
    <source>
        <dbReference type="EnsemblMetazoa" id="SCAU002521-PA"/>
    </source>
</evidence>
<keyword evidence="5" id="KW-1185">Reference proteome</keyword>
<reference evidence="4" key="1">
    <citation type="submission" date="2020-05" db="UniProtKB">
        <authorList>
            <consortium name="EnsemblMetazoa"/>
        </authorList>
    </citation>
    <scope>IDENTIFICATION</scope>
    <source>
        <strain evidence="4">USDA</strain>
    </source>
</reference>
<dbReference type="EnsemblMetazoa" id="SCAU002521-RA">
    <property type="protein sequence ID" value="SCAU002521-PA"/>
    <property type="gene ID" value="SCAU002521"/>
</dbReference>
<dbReference type="FunFam" id="1.10.418.10:FF:000068">
    <property type="entry name" value="Putative Filamin-A"/>
    <property type="match status" value="1"/>
</dbReference>
<dbReference type="InterPro" id="IPR036872">
    <property type="entry name" value="CH_dom_sf"/>
</dbReference>
<dbReference type="PANTHER" id="PTHR38537:SF13">
    <property type="entry name" value="JITTERBUG, ISOFORM N"/>
    <property type="match status" value="1"/>
</dbReference>
<keyword evidence="1" id="KW-0677">Repeat</keyword>
<dbReference type="STRING" id="35570.A0A1I8NW15"/>
<gene>
    <name evidence="4" type="primary">106085157</name>
</gene>
<feature type="region of interest" description="Disordered" evidence="2">
    <location>
        <begin position="1"/>
        <end position="46"/>
    </location>
</feature>
<dbReference type="CDD" id="cd21229">
    <property type="entry name" value="CH_jitterbug-like_rpt2"/>
    <property type="match status" value="1"/>
</dbReference>
<evidence type="ECO:0000256" key="1">
    <source>
        <dbReference type="ARBA" id="ARBA00022737"/>
    </source>
</evidence>
<dbReference type="InterPro" id="IPR001715">
    <property type="entry name" value="CH_dom"/>
</dbReference>
<dbReference type="Gene3D" id="1.10.418.10">
    <property type="entry name" value="Calponin-like domain"/>
    <property type="match status" value="2"/>
</dbReference>
<accession>A0A1I8NW15</accession>
<dbReference type="PROSITE" id="PS50021">
    <property type="entry name" value="CH"/>
    <property type="match status" value="2"/>
</dbReference>
<dbReference type="Pfam" id="PF00307">
    <property type="entry name" value="CH"/>
    <property type="match status" value="2"/>
</dbReference>
<dbReference type="SUPFAM" id="SSF47576">
    <property type="entry name" value="Calponin-homology domain, CH-domain"/>
    <property type="match status" value="1"/>
</dbReference>
<dbReference type="PANTHER" id="PTHR38537">
    <property type="entry name" value="JITTERBUG, ISOFORM N"/>
    <property type="match status" value="1"/>
</dbReference>
<protein>
    <recommendedName>
        <fullName evidence="3">Calponin-homology (CH) domain-containing protein</fullName>
    </recommendedName>
</protein>
<dbReference type="GO" id="GO:0051015">
    <property type="term" value="F:actin filament binding"/>
    <property type="evidence" value="ECO:0007669"/>
    <property type="project" value="InterPro"/>
</dbReference>
<name>A0A1I8NW15_STOCA</name>
<organism evidence="4 5">
    <name type="scientific">Stomoxys calcitrans</name>
    <name type="common">Stable fly</name>
    <name type="synonym">Conops calcitrans</name>
    <dbReference type="NCBI Taxonomy" id="35570"/>
    <lineage>
        <taxon>Eukaryota</taxon>
        <taxon>Metazoa</taxon>
        <taxon>Ecdysozoa</taxon>
        <taxon>Arthropoda</taxon>
        <taxon>Hexapoda</taxon>
        <taxon>Insecta</taxon>
        <taxon>Pterygota</taxon>
        <taxon>Neoptera</taxon>
        <taxon>Endopterygota</taxon>
        <taxon>Diptera</taxon>
        <taxon>Brachycera</taxon>
        <taxon>Muscomorpha</taxon>
        <taxon>Muscoidea</taxon>
        <taxon>Muscidae</taxon>
        <taxon>Stomoxys</taxon>
    </lineage>
</organism>
<dbReference type="VEuPathDB" id="VectorBase:SCAU002521"/>
<dbReference type="Proteomes" id="UP000095300">
    <property type="component" value="Unassembled WGS sequence"/>
</dbReference>
<evidence type="ECO:0000256" key="2">
    <source>
        <dbReference type="SAM" id="MobiDB-lite"/>
    </source>
</evidence>
<dbReference type="GO" id="GO:0030036">
    <property type="term" value="P:actin cytoskeleton organization"/>
    <property type="evidence" value="ECO:0007669"/>
    <property type="project" value="InterPro"/>
</dbReference>
<evidence type="ECO:0000259" key="3">
    <source>
        <dbReference type="PROSITE" id="PS50021"/>
    </source>
</evidence>
<feature type="domain" description="Calponin-homology (CH)" evidence="3">
    <location>
        <begin position="149"/>
        <end position="252"/>
    </location>
</feature>